<dbReference type="Gene3D" id="3.80.10.10">
    <property type="entry name" value="Ribonuclease Inhibitor"/>
    <property type="match status" value="1"/>
</dbReference>
<dbReference type="Proteomes" id="UP001212997">
    <property type="component" value="Unassembled WGS sequence"/>
</dbReference>
<dbReference type="InterPro" id="IPR032675">
    <property type="entry name" value="LRR_dom_sf"/>
</dbReference>
<comment type="caution">
    <text evidence="1">The sequence shown here is derived from an EMBL/GenBank/DDBJ whole genome shotgun (WGS) entry which is preliminary data.</text>
</comment>
<gene>
    <name evidence="1" type="ORF">NLI96_g173</name>
</gene>
<organism evidence="1 2">
    <name type="scientific">Meripilus lineatus</name>
    <dbReference type="NCBI Taxonomy" id="2056292"/>
    <lineage>
        <taxon>Eukaryota</taxon>
        <taxon>Fungi</taxon>
        <taxon>Dikarya</taxon>
        <taxon>Basidiomycota</taxon>
        <taxon>Agaricomycotina</taxon>
        <taxon>Agaricomycetes</taxon>
        <taxon>Polyporales</taxon>
        <taxon>Meripilaceae</taxon>
        <taxon>Meripilus</taxon>
    </lineage>
</organism>
<evidence type="ECO:0000313" key="2">
    <source>
        <dbReference type="Proteomes" id="UP001212997"/>
    </source>
</evidence>
<dbReference type="EMBL" id="JANAWD010000003">
    <property type="protein sequence ID" value="KAJ3492160.1"/>
    <property type="molecule type" value="Genomic_DNA"/>
</dbReference>
<proteinExistence type="predicted"/>
<protein>
    <submittedName>
        <fullName evidence="1">Uncharacterized protein</fullName>
    </submittedName>
</protein>
<sequence>MSILETIVDAQLSMRLRVFRANLNLHEGRLSVLQDFLKRLPLLEELSFQDHPPEIWPDIARLPSLRKLSLLIDTSEPWSSALLSSIRGPFPSLEYLTIASNQVDLRAVSNFLLLAKFDQVITLSIILPKYSHNSRNRLPGLDFPMLVDSISEKLSPPTLRNVSISVPEGIREPSGIWAHPTIRVESLRPLLKFCNMKTFTLVGRWSFELNEEFLMEVHSSWPLLEKFYLAPDWILS</sequence>
<dbReference type="AlphaFoldDB" id="A0AAD5YP69"/>
<keyword evidence="2" id="KW-1185">Reference proteome</keyword>
<accession>A0AAD5YP69</accession>
<reference evidence="1" key="1">
    <citation type="submission" date="2022-07" db="EMBL/GenBank/DDBJ databases">
        <title>Genome Sequence of Physisporinus lineatus.</title>
        <authorList>
            <person name="Buettner E."/>
        </authorList>
    </citation>
    <scope>NUCLEOTIDE SEQUENCE</scope>
    <source>
        <strain evidence="1">VT162</strain>
    </source>
</reference>
<name>A0AAD5YP69_9APHY</name>
<evidence type="ECO:0000313" key="1">
    <source>
        <dbReference type="EMBL" id="KAJ3492160.1"/>
    </source>
</evidence>
<dbReference type="SUPFAM" id="SSF52047">
    <property type="entry name" value="RNI-like"/>
    <property type="match status" value="1"/>
</dbReference>